<dbReference type="PANTHER" id="PTHR39087:SF2">
    <property type="entry name" value="UPF0104 MEMBRANE PROTEIN MJ1595"/>
    <property type="match status" value="1"/>
</dbReference>
<keyword evidence="3 6" id="KW-0812">Transmembrane</keyword>
<dbReference type="RefSeq" id="WP_109618641.1">
    <property type="nucleotide sequence ID" value="NZ_QGDO01000003.1"/>
</dbReference>
<accession>A0A315ZB55</accession>
<keyword evidence="8" id="KW-1185">Reference proteome</keyword>
<protein>
    <recommendedName>
        <fullName evidence="9">Lysylphosphatidylglycerol synthase-like protein</fullName>
    </recommendedName>
</protein>
<sequence length="334" mass="37113">MNTKLKKAIQYLVSIGFSVVLLWYVYREQSISEIIETLEKTHYQWIFISIFAAIISHISRSFRWKLMLEPGGHKVPTFRVFLAVMTGYIANLVFPRMGEVARCGALHKTDKVPTQYAFGSVITERAFDFIIMLSIMVITVFIEFDKIGELIFGQFEGFIPFLQSKMYLLGGIAIVGLAGMGFVVLRWKKLIQIPLFNKVFNLLSGIKDGVIGIFRLSPKAQAAFIFHTAVIWAMYFIMSYVMFFALDETANLPLSAALSAFVMGGVGMTIPTPGGTGSYHLLVTATLVAYGLAEKSASTYALVMHSTQTIMVVVVGGFSLIMISLLSKKTKLEA</sequence>
<feature type="transmembrane region" description="Helical" evidence="6">
    <location>
        <begin position="166"/>
        <end position="187"/>
    </location>
</feature>
<evidence type="ECO:0008006" key="9">
    <source>
        <dbReference type="Google" id="ProtNLM"/>
    </source>
</evidence>
<evidence type="ECO:0000256" key="2">
    <source>
        <dbReference type="ARBA" id="ARBA00022475"/>
    </source>
</evidence>
<keyword evidence="2" id="KW-1003">Cell membrane</keyword>
<dbReference type="AlphaFoldDB" id="A0A315ZB55"/>
<evidence type="ECO:0000313" key="7">
    <source>
        <dbReference type="EMBL" id="PWJ42048.1"/>
    </source>
</evidence>
<dbReference type="GO" id="GO:0005886">
    <property type="term" value="C:plasma membrane"/>
    <property type="evidence" value="ECO:0007669"/>
    <property type="project" value="UniProtKB-SubCell"/>
</dbReference>
<dbReference type="OrthoDB" id="9812094at2"/>
<keyword evidence="4 6" id="KW-1133">Transmembrane helix</keyword>
<gene>
    <name evidence="7" type="ORF">BC781_103298</name>
</gene>
<feature type="transmembrane region" description="Helical" evidence="6">
    <location>
        <begin position="305"/>
        <end position="326"/>
    </location>
</feature>
<reference evidence="7 8" key="1">
    <citation type="submission" date="2018-03" db="EMBL/GenBank/DDBJ databases">
        <title>Genomic Encyclopedia of Archaeal and Bacterial Type Strains, Phase II (KMG-II): from individual species to whole genera.</title>
        <authorList>
            <person name="Goeker M."/>
        </authorList>
    </citation>
    <scope>NUCLEOTIDE SEQUENCE [LARGE SCALE GENOMIC DNA]</scope>
    <source>
        <strain evidence="7 8">DSM 28229</strain>
    </source>
</reference>
<dbReference type="PANTHER" id="PTHR39087">
    <property type="entry name" value="UPF0104 MEMBRANE PROTEIN MJ1595"/>
    <property type="match status" value="1"/>
</dbReference>
<feature type="transmembrane region" description="Helical" evidence="6">
    <location>
        <begin position="42"/>
        <end position="59"/>
    </location>
</feature>
<proteinExistence type="predicted"/>
<keyword evidence="5 6" id="KW-0472">Membrane</keyword>
<evidence type="ECO:0000256" key="5">
    <source>
        <dbReference type="ARBA" id="ARBA00023136"/>
    </source>
</evidence>
<dbReference type="EMBL" id="QGDO01000003">
    <property type="protein sequence ID" value="PWJ42048.1"/>
    <property type="molecule type" value="Genomic_DNA"/>
</dbReference>
<evidence type="ECO:0000256" key="4">
    <source>
        <dbReference type="ARBA" id="ARBA00022989"/>
    </source>
</evidence>
<comment type="subcellular location">
    <subcellularLocation>
        <location evidence="1">Cell membrane</location>
        <topology evidence="1">Multi-pass membrane protein</topology>
    </subcellularLocation>
</comment>
<feature type="transmembrane region" description="Helical" evidence="6">
    <location>
        <begin position="9"/>
        <end position="26"/>
    </location>
</feature>
<evidence type="ECO:0000313" key="8">
    <source>
        <dbReference type="Proteomes" id="UP000245535"/>
    </source>
</evidence>
<organism evidence="7 8">
    <name type="scientific">Sediminitomix flava</name>
    <dbReference type="NCBI Taxonomy" id="379075"/>
    <lineage>
        <taxon>Bacteria</taxon>
        <taxon>Pseudomonadati</taxon>
        <taxon>Bacteroidota</taxon>
        <taxon>Cytophagia</taxon>
        <taxon>Cytophagales</taxon>
        <taxon>Flammeovirgaceae</taxon>
        <taxon>Sediminitomix</taxon>
    </lineage>
</organism>
<evidence type="ECO:0000256" key="1">
    <source>
        <dbReference type="ARBA" id="ARBA00004651"/>
    </source>
</evidence>
<evidence type="ECO:0000256" key="6">
    <source>
        <dbReference type="SAM" id="Phobius"/>
    </source>
</evidence>
<dbReference type="NCBIfam" id="TIGR00374">
    <property type="entry name" value="flippase-like domain"/>
    <property type="match status" value="1"/>
</dbReference>
<evidence type="ECO:0000256" key="3">
    <source>
        <dbReference type="ARBA" id="ARBA00022692"/>
    </source>
</evidence>
<dbReference type="Proteomes" id="UP000245535">
    <property type="component" value="Unassembled WGS sequence"/>
</dbReference>
<feature type="transmembrane region" description="Helical" evidence="6">
    <location>
        <begin position="126"/>
        <end position="145"/>
    </location>
</feature>
<feature type="transmembrane region" description="Helical" evidence="6">
    <location>
        <begin position="224"/>
        <end position="246"/>
    </location>
</feature>
<dbReference type="Pfam" id="PF03706">
    <property type="entry name" value="LPG_synthase_TM"/>
    <property type="match status" value="1"/>
</dbReference>
<comment type="caution">
    <text evidence="7">The sequence shown here is derived from an EMBL/GenBank/DDBJ whole genome shotgun (WGS) entry which is preliminary data.</text>
</comment>
<dbReference type="InterPro" id="IPR022791">
    <property type="entry name" value="L-PG_synthase/AglD"/>
</dbReference>
<name>A0A315ZB55_SEDFL</name>